<keyword evidence="6 8" id="KW-1133">Transmembrane helix</keyword>
<evidence type="ECO:0000256" key="1">
    <source>
        <dbReference type="ARBA" id="ARBA00004651"/>
    </source>
</evidence>
<evidence type="ECO:0000256" key="6">
    <source>
        <dbReference type="ARBA" id="ARBA00022989"/>
    </source>
</evidence>
<feature type="transmembrane region" description="Helical" evidence="8">
    <location>
        <begin position="80"/>
        <end position="101"/>
    </location>
</feature>
<dbReference type="CDD" id="cd06550">
    <property type="entry name" value="TM_ABC_iron-siderophores_like"/>
    <property type="match status" value="1"/>
</dbReference>
<dbReference type="Gene3D" id="1.10.3470.10">
    <property type="entry name" value="ABC transporter involved in vitamin B12 uptake, BtuC"/>
    <property type="match status" value="1"/>
</dbReference>
<dbReference type="GO" id="GO:0022857">
    <property type="term" value="F:transmembrane transporter activity"/>
    <property type="evidence" value="ECO:0007669"/>
    <property type="project" value="InterPro"/>
</dbReference>
<dbReference type="Proteomes" id="UP000318801">
    <property type="component" value="Unassembled WGS sequence"/>
</dbReference>
<evidence type="ECO:0000256" key="7">
    <source>
        <dbReference type="ARBA" id="ARBA00023136"/>
    </source>
</evidence>
<dbReference type="GO" id="GO:0033214">
    <property type="term" value="P:siderophore-iron import into cell"/>
    <property type="evidence" value="ECO:0007669"/>
    <property type="project" value="TreeGrafter"/>
</dbReference>
<feature type="transmembrane region" description="Helical" evidence="8">
    <location>
        <begin position="161"/>
        <end position="185"/>
    </location>
</feature>
<dbReference type="OrthoDB" id="9811975at2"/>
<keyword evidence="5 8" id="KW-0812">Transmembrane</keyword>
<keyword evidence="10" id="KW-1185">Reference proteome</keyword>
<evidence type="ECO:0000256" key="3">
    <source>
        <dbReference type="ARBA" id="ARBA00022448"/>
    </source>
</evidence>
<dbReference type="SUPFAM" id="SSF81345">
    <property type="entry name" value="ABC transporter involved in vitamin B12 uptake, BtuC"/>
    <property type="match status" value="1"/>
</dbReference>
<dbReference type="InterPro" id="IPR037294">
    <property type="entry name" value="ABC_BtuC-like"/>
</dbReference>
<dbReference type="AlphaFoldDB" id="A0A506U7G6"/>
<proteinExistence type="inferred from homology"/>
<feature type="transmembrane region" description="Helical" evidence="8">
    <location>
        <begin position="323"/>
        <end position="341"/>
    </location>
</feature>
<evidence type="ECO:0000256" key="8">
    <source>
        <dbReference type="SAM" id="Phobius"/>
    </source>
</evidence>
<keyword evidence="4" id="KW-1003">Cell membrane</keyword>
<reference evidence="9 10" key="1">
    <citation type="submission" date="2019-06" db="EMBL/GenBank/DDBJ databases">
        <authorList>
            <person name="Li M."/>
        </authorList>
    </citation>
    <scope>NUCLEOTIDE SEQUENCE [LARGE SCALE GENOMIC DNA]</scope>
    <source>
        <strain evidence="9 10">BGMRC2036</strain>
    </source>
</reference>
<protein>
    <submittedName>
        <fullName evidence="9">Iron ABC transporter permease</fullName>
    </submittedName>
</protein>
<accession>A0A506U7G6</accession>
<evidence type="ECO:0000256" key="2">
    <source>
        <dbReference type="ARBA" id="ARBA00007935"/>
    </source>
</evidence>
<dbReference type="PANTHER" id="PTHR30472">
    <property type="entry name" value="FERRIC ENTEROBACTIN TRANSPORT SYSTEM PERMEASE PROTEIN"/>
    <property type="match status" value="1"/>
</dbReference>
<organism evidence="9 10">
    <name type="scientific">Martelella alba</name>
    <dbReference type="NCBI Taxonomy" id="2590451"/>
    <lineage>
        <taxon>Bacteria</taxon>
        <taxon>Pseudomonadati</taxon>
        <taxon>Pseudomonadota</taxon>
        <taxon>Alphaproteobacteria</taxon>
        <taxon>Hyphomicrobiales</taxon>
        <taxon>Aurantimonadaceae</taxon>
        <taxon>Martelella</taxon>
    </lineage>
</organism>
<keyword evidence="7 8" id="KW-0472">Membrane</keyword>
<dbReference type="PANTHER" id="PTHR30472:SF70">
    <property type="entry name" value="MOLYBDATE IMPORT SYSTEM PERMEASE PROTEIN MOLB"/>
    <property type="match status" value="1"/>
</dbReference>
<dbReference type="Pfam" id="PF01032">
    <property type="entry name" value="FecCD"/>
    <property type="match status" value="1"/>
</dbReference>
<evidence type="ECO:0000256" key="5">
    <source>
        <dbReference type="ARBA" id="ARBA00022692"/>
    </source>
</evidence>
<dbReference type="EMBL" id="VHLG01000012">
    <property type="protein sequence ID" value="TPW28559.1"/>
    <property type="molecule type" value="Genomic_DNA"/>
</dbReference>
<dbReference type="InterPro" id="IPR000522">
    <property type="entry name" value="ABC_transptr_permease_BtuC"/>
</dbReference>
<name>A0A506U7G6_9HYPH</name>
<dbReference type="GO" id="GO:0005886">
    <property type="term" value="C:plasma membrane"/>
    <property type="evidence" value="ECO:0007669"/>
    <property type="project" value="UniProtKB-SubCell"/>
</dbReference>
<evidence type="ECO:0000313" key="9">
    <source>
        <dbReference type="EMBL" id="TPW28559.1"/>
    </source>
</evidence>
<dbReference type="FunFam" id="1.10.3470.10:FF:000001">
    <property type="entry name" value="Vitamin B12 ABC transporter permease BtuC"/>
    <property type="match status" value="1"/>
</dbReference>
<evidence type="ECO:0000313" key="10">
    <source>
        <dbReference type="Proteomes" id="UP000318801"/>
    </source>
</evidence>
<feature type="transmembrane region" description="Helical" evidence="8">
    <location>
        <begin position="121"/>
        <end position="149"/>
    </location>
</feature>
<comment type="similarity">
    <text evidence="2">Belongs to the binding-protein-dependent transport system permease family. FecCD subfamily.</text>
</comment>
<dbReference type="RefSeq" id="WP_141150277.1">
    <property type="nucleotide sequence ID" value="NZ_VHLG01000012.1"/>
</dbReference>
<keyword evidence="3" id="KW-0813">Transport</keyword>
<feature type="transmembrane region" description="Helical" evidence="8">
    <location>
        <begin position="254"/>
        <end position="281"/>
    </location>
</feature>
<comment type="caution">
    <text evidence="9">The sequence shown here is derived from an EMBL/GenBank/DDBJ whole genome shotgun (WGS) entry which is preliminary data.</text>
</comment>
<sequence length="351" mass="36760">MTDISAGSRNFRAAGSLRIGLFATMVIALVAAMIFAIGAGRFAVSPARIAEIVLTWIADPSAPLETIDQRIVLLVRMPRVLLAAVTGAALGVGGAALQGVFRNPLVSQQVLGISQGAAFGGALSILVGFSGVTLLGIAFFFGLAALVMVGLLARINGRTEVVTVILSGMVIGALFAALVSVVQFVADPNTSLPAIVYWLMGSFSTATWPRLFLGLPGLVIGMAVIFLFRYRLNLLALEDTEARSLGVNPDRERWIIFIATALTTATSVAVAGIIGWIGLVIPHAARILVGEDHRVLIPASAILGAAYLTFIDTLARTLTAAEIPLGVLTALIGAPVFGLLLRRHFSKAERP</sequence>
<comment type="subcellular location">
    <subcellularLocation>
        <location evidence="1">Cell membrane</location>
        <topology evidence="1">Multi-pass membrane protein</topology>
    </subcellularLocation>
</comment>
<feature type="transmembrane region" description="Helical" evidence="8">
    <location>
        <begin position="215"/>
        <end position="234"/>
    </location>
</feature>
<evidence type="ECO:0000256" key="4">
    <source>
        <dbReference type="ARBA" id="ARBA00022475"/>
    </source>
</evidence>
<gene>
    <name evidence="9" type="ORF">FJU08_17290</name>
</gene>
<feature type="transmembrane region" description="Helical" evidence="8">
    <location>
        <begin position="19"/>
        <end position="39"/>
    </location>
</feature>